<accession>A0A4R5TPS7</accession>
<feature type="transmembrane region" description="Helical" evidence="1">
    <location>
        <begin position="76"/>
        <end position="96"/>
    </location>
</feature>
<reference evidence="2 3" key="1">
    <citation type="submission" date="2019-03" db="EMBL/GenBank/DDBJ databases">
        <title>Luteimonas zhaokaii sp.nov., isolated from the rectal contents of Plateau pika in Yushu, Qinghai Province, China.</title>
        <authorList>
            <person name="Zhang G."/>
        </authorList>
    </citation>
    <scope>NUCLEOTIDE SEQUENCE [LARGE SCALE GENOMIC DNA]</scope>
    <source>
        <strain evidence="2 3">B9</strain>
    </source>
</reference>
<sequence>MPLLLLLPVFLLLLLALGLLLWPLGLWQRYRHGRSRRRAWPWMILLNLGLLAVALLLFVVGAWVGGRWIDAALPNAMLGLLAGGMVGVLGLALTRFEQGIDAIHFTSPPWLVLALTLLVALRALLGAWQAWHRGWVGEAATLPWPWLEGYGSLLAMGGLLLGYHLAYSAGLHLRVRRHARRVGMRR</sequence>
<evidence type="ECO:0000313" key="2">
    <source>
        <dbReference type="EMBL" id="TDK23194.1"/>
    </source>
</evidence>
<name>A0A4R5TPS7_9GAMM</name>
<keyword evidence="3" id="KW-1185">Reference proteome</keyword>
<dbReference type="Proteomes" id="UP000294796">
    <property type="component" value="Unassembled WGS sequence"/>
</dbReference>
<feature type="transmembrane region" description="Helical" evidence="1">
    <location>
        <begin position="108"/>
        <end position="131"/>
    </location>
</feature>
<evidence type="ECO:0000313" key="3">
    <source>
        <dbReference type="Proteomes" id="UP000294796"/>
    </source>
</evidence>
<dbReference type="AlphaFoldDB" id="A0A4R5TPS7"/>
<feature type="transmembrane region" description="Helical" evidence="1">
    <location>
        <begin position="151"/>
        <end position="175"/>
    </location>
</feature>
<feature type="transmembrane region" description="Helical" evidence="1">
    <location>
        <begin position="39"/>
        <end position="64"/>
    </location>
</feature>
<dbReference type="EMBL" id="SMTF01000009">
    <property type="protein sequence ID" value="TDK23194.1"/>
    <property type="molecule type" value="Genomic_DNA"/>
</dbReference>
<feature type="transmembrane region" description="Helical" evidence="1">
    <location>
        <begin position="6"/>
        <end position="27"/>
    </location>
</feature>
<comment type="caution">
    <text evidence="2">The sequence shown here is derived from an EMBL/GenBank/DDBJ whole genome shotgun (WGS) entry which is preliminary data.</text>
</comment>
<dbReference type="RefSeq" id="WP_133322186.1">
    <property type="nucleotide sequence ID" value="NZ_SMTF01000009.1"/>
</dbReference>
<keyword evidence="1" id="KW-1133">Transmembrane helix</keyword>
<gene>
    <name evidence="2" type="ORF">E2F46_11270</name>
</gene>
<keyword evidence="1" id="KW-0472">Membrane</keyword>
<proteinExistence type="predicted"/>
<organism evidence="2 3">
    <name type="scientific">Luteimonas aestuarii</name>
    <dbReference type="NCBI Taxonomy" id="453837"/>
    <lineage>
        <taxon>Bacteria</taxon>
        <taxon>Pseudomonadati</taxon>
        <taxon>Pseudomonadota</taxon>
        <taxon>Gammaproteobacteria</taxon>
        <taxon>Lysobacterales</taxon>
        <taxon>Lysobacteraceae</taxon>
        <taxon>Luteimonas</taxon>
    </lineage>
</organism>
<keyword evidence="1" id="KW-0812">Transmembrane</keyword>
<evidence type="ECO:0000256" key="1">
    <source>
        <dbReference type="SAM" id="Phobius"/>
    </source>
</evidence>
<protein>
    <submittedName>
        <fullName evidence="2">DUF1453 domain-containing protein</fullName>
    </submittedName>
</protein>